<reference evidence="8 9" key="1">
    <citation type="submission" date="2014-07" db="EMBL/GenBank/DDBJ databases">
        <authorList>
            <person name="McCorrison J."/>
            <person name="Sanka R."/>
            <person name="Torralba M."/>
            <person name="Gillis M."/>
            <person name="Haft D.H."/>
            <person name="Methe B."/>
            <person name="Sutton G."/>
            <person name="Nelson K.E."/>
        </authorList>
    </citation>
    <scope>NUCLEOTIDE SEQUENCE [LARGE SCALE GENOMIC DNA]</scope>
    <source>
        <strain evidence="8 9">DNF00320</strain>
    </source>
</reference>
<feature type="transmembrane region" description="Helical" evidence="6">
    <location>
        <begin position="271"/>
        <end position="288"/>
    </location>
</feature>
<dbReference type="PANTHER" id="PTHR32322:SF18">
    <property type="entry name" value="S-ADENOSYLMETHIONINE_S-ADENOSYLHOMOCYSTEINE TRANSPORTER"/>
    <property type="match status" value="1"/>
</dbReference>
<dbReference type="InterPro" id="IPR050638">
    <property type="entry name" value="AA-Vitamin_Transporters"/>
</dbReference>
<accession>A0A096CEK2</accession>
<feature type="transmembrane region" description="Helical" evidence="6">
    <location>
        <begin position="5"/>
        <end position="23"/>
    </location>
</feature>
<comment type="subcellular location">
    <subcellularLocation>
        <location evidence="1">Cell membrane</location>
        <topology evidence="1">Multi-pass membrane protein</topology>
    </subcellularLocation>
</comment>
<evidence type="ECO:0000313" key="8">
    <source>
        <dbReference type="EMBL" id="KGF43689.1"/>
    </source>
</evidence>
<dbReference type="AlphaFoldDB" id="A0A096CEK2"/>
<protein>
    <submittedName>
        <fullName evidence="8">Membrane protein</fullName>
    </submittedName>
</protein>
<keyword evidence="3 6" id="KW-0812">Transmembrane</keyword>
<evidence type="ECO:0000256" key="6">
    <source>
        <dbReference type="SAM" id="Phobius"/>
    </source>
</evidence>
<dbReference type="Pfam" id="PF00892">
    <property type="entry name" value="EamA"/>
    <property type="match status" value="2"/>
</dbReference>
<dbReference type="EMBL" id="JRNQ01000070">
    <property type="protein sequence ID" value="KGF43689.1"/>
    <property type="molecule type" value="Genomic_DNA"/>
</dbReference>
<gene>
    <name evidence="8" type="ORF">HMPREF0647_09435</name>
</gene>
<comment type="caution">
    <text evidence="8">The sequence shown here is derived from an EMBL/GenBank/DDBJ whole genome shotgun (WGS) entry which is preliminary data.</text>
</comment>
<proteinExistence type="predicted"/>
<feature type="transmembrane region" description="Helical" evidence="6">
    <location>
        <begin position="181"/>
        <end position="200"/>
    </location>
</feature>
<dbReference type="InterPro" id="IPR000620">
    <property type="entry name" value="EamA_dom"/>
</dbReference>
<feature type="transmembrane region" description="Helical" evidence="6">
    <location>
        <begin position="124"/>
        <end position="145"/>
    </location>
</feature>
<feature type="transmembrane region" description="Helical" evidence="6">
    <location>
        <begin position="151"/>
        <end position="169"/>
    </location>
</feature>
<keyword evidence="4 6" id="KW-1133">Transmembrane helix</keyword>
<keyword evidence="2" id="KW-1003">Cell membrane</keyword>
<evidence type="ECO:0000256" key="2">
    <source>
        <dbReference type="ARBA" id="ARBA00022475"/>
    </source>
</evidence>
<feature type="transmembrane region" description="Helical" evidence="6">
    <location>
        <begin position="35"/>
        <end position="54"/>
    </location>
</feature>
<dbReference type="Proteomes" id="UP000029525">
    <property type="component" value="Unassembled WGS sequence"/>
</dbReference>
<keyword evidence="5 6" id="KW-0472">Membrane</keyword>
<evidence type="ECO:0000256" key="4">
    <source>
        <dbReference type="ARBA" id="ARBA00022989"/>
    </source>
</evidence>
<evidence type="ECO:0000313" key="9">
    <source>
        <dbReference type="Proteomes" id="UP000029525"/>
    </source>
</evidence>
<evidence type="ECO:0000256" key="3">
    <source>
        <dbReference type="ARBA" id="ARBA00022692"/>
    </source>
</evidence>
<dbReference type="InterPro" id="IPR037185">
    <property type="entry name" value="EmrE-like"/>
</dbReference>
<sequence length="293" mass="32680">MKHKIWLYILAISIVFLWGATFVNTKVLYNAGLHPLDIFVIRFVIAYLCIWTISPRTLWANSWHDELNMVWLGITGGSLYFLAENYAVGLSLVTNVSFLVCTAPLVTVILGLAFVKSIKASWKLILGSLVAVIGVGLVIFNGHFVLHLNPLGDFLALVASFAWAIYSLLMKKISNQYSAIFITRKVFFYGLVTVLPIYLFEPWTTSWSMLCEPKIWINLVFLGVIASFVCFLFWAWVIAKIGAMKASNLIYLNPVSTFVTSAIFLDEPITIMSFLGSAFILLGVSIANKAKGI</sequence>
<feature type="domain" description="EamA" evidence="7">
    <location>
        <begin position="6"/>
        <end position="139"/>
    </location>
</feature>
<organism evidence="8 9">
    <name type="scientific">Prevotella bivia DNF00320</name>
    <dbReference type="NCBI Taxonomy" id="1401068"/>
    <lineage>
        <taxon>Bacteria</taxon>
        <taxon>Pseudomonadati</taxon>
        <taxon>Bacteroidota</taxon>
        <taxon>Bacteroidia</taxon>
        <taxon>Bacteroidales</taxon>
        <taxon>Prevotellaceae</taxon>
        <taxon>Prevotella</taxon>
    </lineage>
</organism>
<feature type="transmembrane region" description="Helical" evidence="6">
    <location>
        <begin position="66"/>
        <end position="83"/>
    </location>
</feature>
<feature type="transmembrane region" description="Helical" evidence="6">
    <location>
        <begin position="215"/>
        <end position="237"/>
    </location>
</feature>
<dbReference type="RefSeq" id="WP_036868162.1">
    <property type="nucleotide sequence ID" value="NZ_JRNQ01000070.1"/>
</dbReference>
<dbReference type="GO" id="GO:0005886">
    <property type="term" value="C:plasma membrane"/>
    <property type="evidence" value="ECO:0007669"/>
    <property type="project" value="UniProtKB-SubCell"/>
</dbReference>
<dbReference type="OrthoDB" id="9805239at2"/>
<dbReference type="PANTHER" id="PTHR32322">
    <property type="entry name" value="INNER MEMBRANE TRANSPORTER"/>
    <property type="match status" value="1"/>
</dbReference>
<evidence type="ECO:0000256" key="5">
    <source>
        <dbReference type="ARBA" id="ARBA00023136"/>
    </source>
</evidence>
<dbReference type="SUPFAM" id="SSF103481">
    <property type="entry name" value="Multidrug resistance efflux transporter EmrE"/>
    <property type="match status" value="2"/>
</dbReference>
<feature type="transmembrane region" description="Helical" evidence="6">
    <location>
        <begin position="95"/>
        <end position="115"/>
    </location>
</feature>
<evidence type="ECO:0000256" key="1">
    <source>
        <dbReference type="ARBA" id="ARBA00004651"/>
    </source>
</evidence>
<name>A0A096CEK2_9BACT</name>
<feature type="transmembrane region" description="Helical" evidence="6">
    <location>
        <begin position="249"/>
        <end position="265"/>
    </location>
</feature>
<evidence type="ECO:0000259" key="7">
    <source>
        <dbReference type="Pfam" id="PF00892"/>
    </source>
</evidence>
<feature type="domain" description="EamA" evidence="7">
    <location>
        <begin position="151"/>
        <end position="287"/>
    </location>
</feature>